<protein>
    <recommendedName>
        <fullName evidence="4">DUF1440 domain-containing protein</fullName>
    </recommendedName>
</protein>
<keyword evidence="1" id="KW-1133">Transmembrane helix</keyword>
<keyword evidence="1" id="KW-0812">Transmembrane</keyword>
<dbReference type="Pfam" id="PF07274">
    <property type="entry name" value="DUF1440"/>
    <property type="match status" value="1"/>
</dbReference>
<comment type="caution">
    <text evidence="2">The sequence shown here is derived from an EMBL/GenBank/DDBJ whole genome shotgun (WGS) entry which is preliminary data.</text>
</comment>
<organism evidence="2 3">
    <name type="scientific">Gangjinia marincola</name>
    <dbReference type="NCBI Taxonomy" id="578463"/>
    <lineage>
        <taxon>Bacteria</taxon>
        <taxon>Pseudomonadati</taxon>
        <taxon>Bacteroidota</taxon>
        <taxon>Flavobacteriia</taxon>
        <taxon>Flavobacteriales</taxon>
        <taxon>Flavobacteriaceae</taxon>
        <taxon>Gangjinia</taxon>
    </lineage>
</organism>
<accession>A0ABN1MIP8</accession>
<dbReference type="InterPro" id="IPR009898">
    <property type="entry name" value="DUF1440"/>
</dbReference>
<name>A0ABN1MIP8_9FLAO</name>
<proteinExistence type="predicted"/>
<dbReference type="RefSeq" id="WP_343767556.1">
    <property type="nucleotide sequence ID" value="NZ_BAAAFG010000016.1"/>
</dbReference>
<evidence type="ECO:0008006" key="4">
    <source>
        <dbReference type="Google" id="ProtNLM"/>
    </source>
</evidence>
<dbReference type="EMBL" id="BAAAFG010000016">
    <property type="protein sequence ID" value="GAA0873076.1"/>
    <property type="molecule type" value="Genomic_DNA"/>
</dbReference>
<keyword evidence="3" id="KW-1185">Reference proteome</keyword>
<reference evidence="2 3" key="1">
    <citation type="journal article" date="2019" name="Int. J. Syst. Evol. Microbiol.">
        <title>The Global Catalogue of Microorganisms (GCM) 10K type strain sequencing project: providing services to taxonomists for standard genome sequencing and annotation.</title>
        <authorList>
            <consortium name="The Broad Institute Genomics Platform"/>
            <consortium name="The Broad Institute Genome Sequencing Center for Infectious Disease"/>
            <person name="Wu L."/>
            <person name="Ma J."/>
        </authorList>
    </citation>
    <scope>NUCLEOTIDE SEQUENCE [LARGE SCALE GENOMIC DNA]</scope>
    <source>
        <strain evidence="2 3">JCM 16082</strain>
    </source>
</reference>
<evidence type="ECO:0000313" key="3">
    <source>
        <dbReference type="Proteomes" id="UP001500507"/>
    </source>
</evidence>
<evidence type="ECO:0000313" key="2">
    <source>
        <dbReference type="EMBL" id="GAA0873076.1"/>
    </source>
</evidence>
<dbReference type="Proteomes" id="UP001500507">
    <property type="component" value="Unassembled WGS sequence"/>
</dbReference>
<feature type="transmembrane region" description="Helical" evidence="1">
    <location>
        <begin position="20"/>
        <end position="38"/>
    </location>
</feature>
<sequence>MENDISWIEKDTFASKTSRGFIAGIAGGLAGTAVKMLIERVLPVRRPNTRSAQEKLVDSISETITGDKLSDTNKELAAQLVNLPFAASIGASYGYAKREKPEFNAMEGAFLGASTWVGTHEVSLPALDLKNSPDEIPLKYQASELLAHVAFGITTELVRSFVMQKLEE</sequence>
<gene>
    <name evidence="2" type="ORF">GCM10009117_22230</name>
</gene>
<evidence type="ECO:0000256" key="1">
    <source>
        <dbReference type="SAM" id="Phobius"/>
    </source>
</evidence>
<keyword evidence="1" id="KW-0472">Membrane</keyword>